<dbReference type="GO" id="GO:0016020">
    <property type="term" value="C:membrane"/>
    <property type="evidence" value="ECO:0007669"/>
    <property type="project" value="InterPro"/>
</dbReference>
<keyword evidence="9" id="KW-0175">Coiled coil</keyword>
<dbReference type="EMBL" id="CP009928">
    <property type="protein sequence ID" value="AKK73456.1"/>
    <property type="molecule type" value="Genomic_DNA"/>
</dbReference>
<dbReference type="RefSeq" id="WP_053328296.1">
    <property type="nucleotide sequence ID" value="NZ_CP009928.1"/>
</dbReference>
<keyword evidence="6" id="KW-0418">Kinase</keyword>
<dbReference type="PROSITE" id="PS50109">
    <property type="entry name" value="HIS_KIN"/>
    <property type="match status" value="1"/>
</dbReference>
<evidence type="ECO:0000313" key="14">
    <source>
        <dbReference type="Proteomes" id="UP000035213"/>
    </source>
</evidence>
<dbReference type="InterPro" id="IPR011712">
    <property type="entry name" value="Sig_transdc_His_kin_sub3_dim/P"/>
</dbReference>
<organism evidence="13 14">
    <name type="scientific">Chryseobacterium gallinarum</name>
    <dbReference type="NCBI Taxonomy" id="1324352"/>
    <lineage>
        <taxon>Bacteria</taxon>
        <taxon>Pseudomonadati</taxon>
        <taxon>Bacteroidota</taxon>
        <taxon>Flavobacteriia</taxon>
        <taxon>Flavobacteriales</taxon>
        <taxon>Weeksellaceae</taxon>
        <taxon>Chryseobacterium group</taxon>
        <taxon>Chryseobacterium</taxon>
    </lineage>
</organism>
<evidence type="ECO:0000256" key="11">
    <source>
        <dbReference type="SAM" id="SignalP"/>
    </source>
</evidence>
<dbReference type="EC" id="2.7.13.3" evidence="2"/>
<dbReference type="Pfam" id="PF02518">
    <property type="entry name" value="HATPase_c"/>
    <property type="match status" value="1"/>
</dbReference>
<dbReference type="Proteomes" id="UP000035213">
    <property type="component" value="Chromosome"/>
</dbReference>
<evidence type="ECO:0000256" key="1">
    <source>
        <dbReference type="ARBA" id="ARBA00000085"/>
    </source>
</evidence>
<evidence type="ECO:0000256" key="2">
    <source>
        <dbReference type="ARBA" id="ARBA00012438"/>
    </source>
</evidence>
<feature type="chain" id="PRO_5005184850" description="histidine kinase" evidence="11">
    <location>
        <begin position="21"/>
        <end position="657"/>
    </location>
</feature>
<dbReference type="GO" id="GO:0005524">
    <property type="term" value="F:ATP binding"/>
    <property type="evidence" value="ECO:0007669"/>
    <property type="project" value="UniProtKB-KW"/>
</dbReference>
<keyword evidence="10" id="KW-0472">Membrane</keyword>
<dbReference type="InterPro" id="IPR005467">
    <property type="entry name" value="His_kinase_dom"/>
</dbReference>
<comment type="catalytic activity">
    <reaction evidence="1">
        <text>ATP + protein L-histidine = ADP + protein N-phospho-L-histidine.</text>
        <dbReference type="EC" id="2.7.13.3"/>
    </reaction>
</comment>
<evidence type="ECO:0000256" key="3">
    <source>
        <dbReference type="ARBA" id="ARBA00022553"/>
    </source>
</evidence>
<name>A0A0G3M2P8_CHRGL</name>
<dbReference type="Pfam" id="PF07730">
    <property type="entry name" value="HisKA_3"/>
    <property type="match status" value="1"/>
</dbReference>
<dbReference type="GO" id="GO:0046983">
    <property type="term" value="F:protein dimerization activity"/>
    <property type="evidence" value="ECO:0007669"/>
    <property type="project" value="InterPro"/>
</dbReference>
<dbReference type="Gene3D" id="1.20.5.1930">
    <property type="match status" value="1"/>
</dbReference>
<gene>
    <name evidence="13" type="ORF">OK18_13360</name>
</gene>
<keyword evidence="8" id="KW-0902">Two-component regulatory system</keyword>
<dbReference type="Gene3D" id="3.30.565.10">
    <property type="entry name" value="Histidine kinase-like ATPase, C-terminal domain"/>
    <property type="match status" value="1"/>
</dbReference>
<dbReference type="GO" id="GO:0000155">
    <property type="term" value="F:phosphorelay sensor kinase activity"/>
    <property type="evidence" value="ECO:0007669"/>
    <property type="project" value="InterPro"/>
</dbReference>
<keyword evidence="4" id="KW-0808">Transferase</keyword>
<dbReference type="PANTHER" id="PTHR24421:SF10">
    <property type="entry name" value="NITRATE_NITRITE SENSOR PROTEIN NARQ"/>
    <property type="match status" value="1"/>
</dbReference>
<feature type="signal peptide" evidence="11">
    <location>
        <begin position="1"/>
        <end position="20"/>
    </location>
</feature>
<accession>A0A0G3M2P8</accession>
<reference evidence="13 14" key="1">
    <citation type="submission" date="2014-11" db="EMBL/GenBank/DDBJ databases">
        <authorList>
            <person name="Park G.-S."/>
            <person name="Hong S.-J."/>
            <person name="Jung B.K."/>
            <person name="Khan A.R."/>
            <person name="Kwak Y."/>
            <person name="Shin J.-H."/>
        </authorList>
    </citation>
    <scope>NUCLEOTIDE SEQUENCE [LARGE SCALE GENOMIC DNA]</scope>
    <source>
        <strain evidence="13 14">DSM 27622</strain>
    </source>
</reference>
<evidence type="ECO:0000256" key="9">
    <source>
        <dbReference type="SAM" id="Coils"/>
    </source>
</evidence>
<feature type="domain" description="Histidine kinase" evidence="12">
    <location>
        <begin position="464"/>
        <end position="656"/>
    </location>
</feature>
<evidence type="ECO:0000256" key="4">
    <source>
        <dbReference type="ARBA" id="ARBA00022679"/>
    </source>
</evidence>
<keyword evidence="3" id="KW-0597">Phosphoprotein</keyword>
<dbReference type="SUPFAM" id="SSF55874">
    <property type="entry name" value="ATPase domain of HSP90 chaperone/DNA topoisomerase II/histidine kinase"/>
    <property type="match status" value="1"/>
</dbReference>
<dbReference type="AlphaFoldDB" id="A0A0G3M2P8"/>
<dbReference type="InterPro" id="IPR036890">
    <property type="entry name" value="HATPase_C_sf"/>
</dbReference>
<dbReference type="PATRIC" id="fig|1324352.5.peg.2772"/>
<dbReference type="PANTHER" id="PTHR24421">
    <property type="entry name" value="NITRATE/NITRITE SENSOR PROTEIN NARX-RELATED"/>
    <property type="match status" value="1"/>
</dbReference>
<feature type="coiled-coil region" evidence="9">
    <location>
        <begin position="363"/>
        <end position="399"/>
    </location>
</feature>
<protein>
    <recommendedName>
        <fullName evidence="2">histidine kinase</fullName>
        <ecNumber evidence="2">2.7.13.3</ecNumber>
    </recommendedName>
</protein>
<evidence type="ECO:0000256" key="10">
    <source>
        <dbReference type="SAM" id="Phobius"/>
    </source>
</evidence>
<dbReference type="KEGG" id="cgn:OK18_13360"/>
<dbReference type="SMART" id="SM00387">
    <property type="entry name" value="HATPase_c"/>
    <property type="match status" value="1"/>
</dbReference>
<keyword evidence="7" id="KW-0067">ATP-binding</keyword>
<dbReference type="InterPro" id="IPR003594">
    <property type="entry name" value="HATPase_dom"/>
</dbReference>
<keyword evidence="5" id="KW-0547">Nucleotide-binding</keyword>
<keyword evidence="10" id="KW-0812">Transmembrane</keyword>
<keyword evidence="11" id="KW-0732">Signal</keyword>
<evidence type="ECO:0000313" key="13">
    <source>
        <dbReference type="EMBL" id="AKK73456.1"/>
    </source>
</evidence>
<evidence type="ECO:0000256" key="6">
    <source>
        <dbReference type="ARBA" id="ARBA00022777"/>
    </source>
</evidence>
<evidence type="ECO:0000256" key="5">
    <source>
        <dbReference type="ARBA" id="ARBA00022741"/>
    </source>
</evidence>
<feature type="transmembrane region" description="Helical" evidence="10">
    <location>
        <begin position="406"/>
        <end position="428"/>
    </location>
</feature>
<dbReference type="OrthoDB" id="9778366at2"/>
<keyword evidence="10" id="KW-1133">Transmembrane helix</keyword>
<proteinExistence type="predicted"/>
<sequence length="657" mass="75482">MKRFLILLSILLSLSLSSQQIIPLDEKSYSDSLQNIIKNTAPNTSKVNACFLLSNYYRNRDSLLSKKYLETGKAFIKNSPFLSAKYHYYEGQYNLDRNKKKAAASYLKAIKELAEFRNEESEFMQSLAWYNYAVTQKDKEGYPFLVKTILEKSIPLIKKYETSKNLGFLYTQLAIILTYNAEFAKAENYNNKALGILEKNAPHSAELLYAYLNSTSNFCYQAKGDEAKKFLDKAEKLITPYPESSANASYYYAKTLYCITKQKNAEALPVIDKGIFYAKKFNQNLLAQMFYFNKYDILKKLKKYNEAKNTLEDVLAEKTLAVDLNNRKTIYKQLSVLNEEMGNAKEALAWEQKYSTLNDSLNTENVKLEINKIESKFNAAEKERKIALLNAEKNQKDLEVSRKNSYLWGLSLILLLVLSLLIFLFIIFRKNKKISEQKINDIKQKEELSLTRAILDGEERERERIARDLHDGLGGMLAGVKINFSTWSSCHLHPEKHSDFYRILGQLDNSVSELRHVARNLMPESLLNFGLETALSDLCEFYTRKDLTIDFQAMNINKKLPLNIQLNIYRIVQELLANAIKHADASNILLQCSQTGDNFFITIEDDGKGFGNSKEQNPKSMGLRNLKNRVDYMKGIMEINSDSQGTTINIELNTHGE</sequence>
<dbReference type="CDD" id="cd16917">
    <property type="entry name" value="HATPase_UhpB-NarQ-NarX-like"/>
    <property type="match status" value="1"/>
</dbReference>
<dbReference type="STRING" id="1324352.OK18_13360"/>
<dbReference type="Gene3D" id="1.25.40.10">
    <property type="entry name" value="Tetratricopeptide repeat domain"/>
    <property type="match status" value="1"/>
</dbReference>
<evidence type="ECO:0000256" key="8">
    <source>
        <dbReference type="ARBA" id="ARBA00023012"/>
    </source>
</evidence>
<evidence type="ECO:0000259" key="12">
    <source>
        <dbReference type="PROSITE" id="PS50109"/>
    </source>
</evidence>
<dbReference type="SUPFAM" id="SSF48452">
    <property type="entry name" value="TPR-like"/>
    <property type="match status" value="1"/>
</dbReference>
<dbReference type="InterPro" id="IPR011990">
    <property type="entry name" value="TPR-like_helical_dom_sf"/>
</dbReference>
<evidence type="ECO:0000256" key="7">
    <source>
        <dbReference type="ARBA" id="ARBA00022840"/>
    </source>
</evidence>
<dbReference type="InterPro" id="IPR050482">
    <property type="entry name" value="Sensor_HK_TwoCompSys"/>
</dbReference>